<proteinExistence type="predicted"/>
<dbReference type="Proteomes" id="UP001279734">
    <property type="component" value="Unassembled WGS sequence"/>
</dbReference>
<dbReference type="AlphaFoldDB" id="A0AAD3XX42"/>
<evidence type="ECO:0000313" key="2">
    <source>
        <dbReference type="Proteomes" id="UP001279734"/>
    </source>
</evidence>
<accession>A0AAD3XX42</accession>
<sequence length="88" mass="10151">MAGVLLRSEWCQGRSGLRLEYNWAILEWQLAEMKLLVLVLARIELPEEILVNVLLTDQGLKFSKLAQRKLLWQVACQMEASRGRIKNA</sequence>
<comment type="caution">
    <text evidence="1">The sequence shown here is derived from an EMBL/GenBank/DDBJ whole genome shotgun (WGS) entry which is preliminary data.</text>
</comment>
<dbReference type="EMBL" id="BSYO01000020">
    <property type="protein sequence ID" value="GMH19351.1"/>
    <property type="molecule type" value="Genomic_DNA"/>
</dbReference>
<protein>
    <submittedName>
        <fullName evidence="1">Uncharacterized protein</fullName>
    </submittedName>
</protein>
<organism evidence="1 2">
    <name type="scientific">Nepenthes gracilis</name>
    <name type="common">Slender pitcher plant</name>
    <dbReference type="NCBI Taxonomy" id="150966"/>
    <lineage>
        <taxon>Eukaryota</taxon>
        <taxon>Viridiplantae</taxon>
        <taxon>Streptophyta</taxon>
        <taxon>Embryophyta</taxon>
        <taxon>Tracheophyta</taxon>
        <taxon>Spermatophyta</taxon>
        <taxon>Magnoliopsida</taxon>
        <taxon>eudicotyledons</taxon>
        <taxon>Gunneridae</taxon>
        <taxon>Pentapetalae</taxon>
        <taxon>Caryophyllales</taxon>
        <taxon>Nepenthaceae</taxon>
        <taxon>Nepenthes</taxon>
    </lineage>
</organism>
<keyword evidence="2" id="KW-1185">Reference proteome</keyword>
<gene>
    <name evidence="1" type="ORF">Nepgr_021192</name>
</gene>
<evidence type="ECO:0000313" key="1">
    <source>
        <dbReference type="EMBL" id="GMH19351.1"/>
    </source>
</evidence>
<reference evidence="1" key="1">
    <citation type="submission" date="2023-05" db="EMBL/GenBank/DDBJ databases">
        <title>Nepenthes gracilis genome sequencing.</title>
        <authorList>
            <person name="Fukushima K."/>
        </authorList>
    </citation>
    <scope>NUCLEOTIDE SEQUENCE</scope>
    <source>
        <strain evidence="1">SING2019-196</strain>
    </source>
</reference>
<name>A0AAD3XX42_NEPGR</name>